<keyword evidence="1" id="KW-0472">Membrane</keyword>
<keyword evidence="3" id="KW-1185">Reference proteome</keyword>
<dbReference type="Proteomes" id="UP001553161">
    <property type="component" value="Unassembled WGS sequence"/>
</dbReference>
<keyword evidence="1" id="KW-1133">Transmembrane helix</keyword>
<organism evidence="2 3">
    <name type="scientific">Meridianimarinicoccus marinus</name>
    <dbReference type="NCBI Taxonomy" id="3231483"/>
    <lineage>
        <taxon>Bacteria</taxon>
        <taxon>Pseudomonadati</taxon>
        <taxon>Pseudomonadota</taxon>
        <taxon>Alphaproteobacteria</taxon>
        <taxon>Rhodobacterales</taxon>
        <taxon>Paracoccaceae</taxon>
        <taxon>Meridianimarinicoccus</taxon>
    </lineage>
</organism>
<comment type="caution">
    <text evidence="2">The sequence shown here is derived from an EMBL/GenBank/DDBJ whole genome shotgun (WGS) entry which is preliminary data.</text>
</comment>
<gene>
    <name evidence="2" type="ORF">AB0T83_15685</name>
</gene>
<reference evidence="2 3" key="1">
    <citation type="submission" date="2024-07" db="EMBL/GenBank/DDBJ databases">
        <authorList>
            <person name="Kang M."/>
        </authorList>
    </citation>
    <scope>NUCLEOTIDE SEQUENCE [LARGE SCALE GENOMIC DNA]</scope>
    <source>
        <strain evidence="2 3">DFM31</strain>
    </source>
</reference>
<proteinExistence type="predicted"/>
<accession>A0ABV3L9V0</accession>
<protein>
    <recommendedName>
        <fullName evidence="4">DUF192 domain-containing protein</fullName>
    </recommendedName>
</protein>
<dbReference type="RefSeq" id="WP_366194169.1">
    <property type="nucleotide sequence ID" value="NZ_JBFBVU010000024.1"/>
</dbReference>
<evidence type="ECO:0000313" key="2">
    <source>
        <dbReference type="EMBL" id="MEV8468216.1"/>
    </source>
</evidence>
<sequence length="140" mass="16202">MTEKTCEGLVKMWKWLKRGILAVLVIFIGYEVYVYFKAGYHRVPERPIGSFLLPFGEVRAIMIDVEDVRPERRYFAYPAMDLPEWYQGAWSVCRPVTDPERQEFEADLDPGPGVRWEAVCEFEADGETVFAGIVFSVPRT</sequence>
<feature type="transmembrane region" description="Helical" evidence="1">
    <location>
        <begin position="19"/>
        <end position="36"/>
    </location>
</feature>
<name>A0ABV3L9V0_9RHOB</name>
<evidence type="ECO:0000313" key="3">
    <source>
        <dbReference type="Proteomes" id="UP001553161"/>
    </source>
</evidence>
<dbReference type="EMBL" id="JBFBVU010000024">
    <property type="protein sequence ID" value="MEV8468216.1"/>
    <property type="molecule type" value="Genomic_DNA"/>
</dbReference>
<evidence type="ECO:0008006" key="4">
    <source>
        <dbReference type="Google" id="ProtNLM"/>
    </source>
</evidence>
<keyword evidence="1" id="KW-0812">Transmembrane</keyword>
<evidence type="ECO:0000256" key="1">
    <source>
        <dbReference type="SAM" id="Phobius"/>
    </source>
</evidence>